<gene>
    <name evidence="1" type="ORF">GJU41_06890</name>
</gene>
<dbReference type="AlphaFoldDB" id="A0A6I2M8J2"/>
<dbReference type="RefSeq" id="WP_154318201.1">
    <property type="nucleotide sequence ID" value="NZ_CAJGAA010000001.1"/>
</dbReference>
<keyword evidence="2" id="KW-1185">Reference proteome</keyword>
<organism evidence="1 2">
    <name type="scientific">Metabacillus idriensis</name>
    <dbReference type="NCBI Taxonomy" id="324768"/>
    <lineage>
        <taxon>Bacteria</taxon>
        <taxon>Bacillati</taxon>
        <taxon>Bacillota</taxon>
        <taxon>Bacilli</taxon>
        <taxon>Bacillales</taxon>
        <taxon>Bacillaceae</taxon>
        <taxon>Metabacillus</taxon>
    </lineage>
</organism>
<comment type="caution">
    <text evidence="1">The sequence shown here is derived from an EMBL/GenBank/DDBJ whole genome shotgun (WGS) entry which is preliminary data.</text>
</comment>
<evidence type="ECO:0000313" key="1">
    <source>
        <dbReference type="EMBL" id="MRX53694.1"/>
    </source>
</evidence>
<proteinExistence type="predicted"/>
<dbReference type="EMBL" id="WKKF01000001">
    <property type="protein sequence ID" value="MRX53694.1"/>
    <property type="molecule type" value="Genomic_DNA"/>
</dbReference>
<accession>A0A6I2M8J2</accession>
<evidence type="ECO:0000313" key="2">
    <source>
        <dbReference type="Proteomes" id="UP000441585"/>
    </source>
</evidence>
<sequence>MLPAESKFLSLQGTDNIYHEKQQSMRKQPSLMKAPYVLKQVSEKNI</sequence>
<reference evidence="1 2" key="1">
    <citation type="submission" date="2019-11" db="EMBL/GenBank/DDBJ databases">
        <title>Bacillus idriensis genome.</title>
        <authorList>
            <person name="Konopka E.N."/>
            <person name="Newman J.D."/>
        </authorList>
    </citation>
    <scope>NUCLEOTIDE SEQUENCE [LARGE SCALE GENOMIC DNA]</scope>
    <source>
        <strain evidence="1 2">DSM 19097</strain>
    </source>
</reference>
<protein>
    <submittedName>
        <fullName evidence="1">Uncharacterized protein</fullName>
    </submittedName>
</protein>
<dbReference type="Proteomes" id="UP000441585">
    <property type="component" value="Unassembled WGS sequence"/>
</dbReference>
<name>A0A6I2M8J2_9BACI</name>